<dbReference type="SFLD" id="SFLDG01181">
    <property type="entry name" value="SUF2"/>
    <property type="match status" value="1"/>
</dbReference>
<comment type="caution">
    <text evidence="3">The sequence shown here is derived from an EMBL/GenBank/DDBJ whole genome shotgun (WGS) entry which is preliminary data.</text>
</comment>
<dbReference type="SFLD" id="SFLDG01202">
    <property type="entry name" value="SUF2.2"/>
    <property type="match status" value="1"/>
</dbReference>
<feature type="region of interest" description="Disordered" evidence="1">
    <location>
        <begin position="1"/>
        <end position="25"/>
    </location>
</feature>
<evidence type="ECO:0000313" key="3">
    <source>
        <dbReference type="EMBL" id="KAK9822987.1"/>
    </source>
</evidence>
<proteinExistence type="predicted"/>
<evidence type="ECO:0000259" key="2">
    <source>
        <dbReference type="PROSITE" id="PS50404"/>
    </source>
</evidence>
<dbReference type="InterPro" id="IPR040079">
    <property type="entry name" value="Glutathione_S-Trfase"/>
</dbReference>
<dbReference type="EMBL" id="JALJOU010000081">
    <property type="protein sequence ID" value="KAK9822987.1"/>
    <property type="molecule type" value="Genomic_DNA"/>
</dbReference>
<protein>
    <recommendedName>
        <fullName evidence="2">GST N-terminal domain-containing protein</fullName>
    </recommendedName>
</protein>
<dbReference type="PROSITE" id="PS51354">
    <property type="entry name" value="GLUTAREDOXIN_2"/>
    <property type="match status" value="1"/>
</dbReference>
<dbReference type="InterPro" id="IPR036249">
    <property type="entry name" value="Thioredoxin-like_sf"/>
</dbReference>
<sequence>MSTSAQAGQEAPTKEKFTLQSKGGGTYKVSPGETLNVATAGVHAFVRLGSGAFVSAKLSEFRKRPDKPIILYEFDGCPFCRKVREATSLLDIDVLFYPCPKNGPTWRPKAIAMSGKQQFPFMVDPNNNNWELLESNAIISYLYNEYGDGNVPLSLRLGPLTALSIGLGLAPRLGRGTQYRQSKLPDNPLDIWGYEASPFVKLAREVLVELELPHVYHSVARNSPKRVAMREKWDTFQVPYLEDSNTGLAMFESTAIIKYLEDTYGVK</sequence>
<dbReference type="PROSITE" id="PS50404">
    <property type="entry name" value="GST_NTER"/>
    <property type="match status" value="2"/>
</dbReference>
<dbReference type="Gene3D" id="3.40.30.10">
    <property type="entry name" value="Glutaredoxin"/>
    <property type="match status" value="2"/>
</dbReference>
<dbReference type="PANTHER" id="PTHR45288:SF1">
    <property type="entry name" value="THIOREDOXIN FAMILY PROTEIN"/>
    <property type="match status" value="1"/>
</dbReference>
<dbReference type="GO" id="GO:0009507">
    <property type="term" value="C:chloroplast"/>
    <property type="evidence" value="ECO:0007669"/>
    <property type="project" value="TreeGrafter"/>
</dbReference>
<reference evidence="3 4" key="1">
    <citation type="journal article" date="2024" name="Nat. Commun.">
        <title>Phylogenomics reveals the evolutionary origins of lichenization in chlorophyte algae.</title>
        <authorList>
            <person name="Puginier C."/>
            <person name="Libourel C."/>
            <person name="Otte J."/>
            <person name="Skaloud P."/>
            <person name="Haon M."/>
            <person name="Grisel S."/>
            <person name="Petersen M."/>
            <person name="Berrin J.G."/>
            <person name="Delaux P.M."/>
            <person name="Dal Grande F."/>
            <person name="Keller J."/>
        </authorList>
    </citation>
    <scope>NUCLEOTIDE SEQUENCE [LARGE SCALE GENOMIC DNA]</scope>
    <source>
        <strain evidence="3 4">SAG 245.80</strain>
    </source>
</reference>
<dbReference type="PANTHER" id="PTHR45288">
    <property type="entry name" value="THIOREDOXIN FAMILY PROTEIN"/>
    <property type="match status" value="1"/>
</dbReference>
<feature type="domain" description="GST N-terminal" evidence="2">
    <location>
        <begin position="187"/>
        <end position="267"/>
    </location>
</feature>
<dbReference type="Pfam" id="PF13417">
    <property type="entry name" value="GST_N_3"/>
    <property type="match status" value="2"/>
</dbReference>
<keyword evidence="4" id="KW-1185">Reference proteome</keyword>
<feature type="domain" description="GST N-terminal" evidence="2">
    <location>
        <begin position="67"/>
        <end position="150"/>
    </location>
</feature>
<name>A0AAW1QNH9_9CHLO</name>
<evidence type="ECO:0000313" key="4">
    <source>
        <dbReference type="Proteomes" id="UP001445335"/>
    </source>
</evidence>
<dbReference type="SFLD" id="SFLDS00019">
    <property type="entry name" value="Glutathione_Transferase_(cytos"/>
    <property type="match status" value="1"/>
</dbReference>
<dbReference type="InterPro" id="IPR004045">
    <property type="entry name" value="Glutathione_S-Trfase_N"/>
</dbReference>
<organism evidence="3 4">
    <name type="scientific">Elliptochloris bilobata</name>
    <dbReference type="NCBI Taxonomy" id="381761"/>
    <lineage>
        <taxon>Eukaryota</taxon>
        <taxon>Viridiplantae</taxon>
        <taxon>Chlorophyta</taxon>
        <taxon>core chlorophytes</taxon>
        <taxon>Trebouxiophyceae</taxon>
        <taxon>Trebouxiophyceae incertae sedis</taxon>
        <taxon>Elliptochloris clade</taxon>
        <taxon>Elliptochloris</taxon>
    </lineage>
</organism>
<gene>
    <name evidence="3" type="ORF">WJX81_000952</name>
</gene>
<dbReference type="AlphaFoldDB" id="A0AAW1QNH9"/>
<dbReference type="Proteomes" id="UP001445335">
    <property type="component" value="Unassembled WGS sequence"/>
</dbReference>
<dbReference type="SUPFAM" id="SSF52833">
    <property type="entry name" value="Thioredoxin-like"/>
    <property type="match status" value="2"/>
</dbReference>
<accession>A0AAW1QNH9</accession>
<evidence type="ECO:0000256" key="1">
    <source>
        <dbReference type="SAM" id="MobiDB-lite"/>
    </source>
</evidence>